<dbReference type="Proteomes" id="UP001173801">
    <property type="component" value="Unassembled WGS sequence"/>
</dbReference>
<dbReference type="Pfam" id="PF07022">
    <property type="entry name" value="Phage_CI_repr"/>
    <property type="match status" value="1"/>
</dbReference>
<reference evidence="2" key="1">
    <citation type="submission" date="2022-08" db="EMBL/GenBank/DDBJ databases">
        <authorList>
            <person name="Wang H."/>
        </authorList>
    </citation>
    <scope>NUCLEOTIDE SEQUENCE</scope>
    <source>
        <strain evidence="2">PS10</strain>
    </source>
</reference>
<reference evidence="2" key="2">
    <citation type="journal article" date="2023" name="Microorganisms">
        <title>Isolation and Genomic Characteristics of Cat-Borne Campylobacter felis sp. nov. and Sheep-Borne Campylobacter ovis sp. nov.</title>
        <authorList>
            <person name="Wang H."/>
            <person name="Li Y."/>
            <person name="Gu Y."/>
            <person name="Zhou G."/>
            <person name="Chen X."/>
            <person name="Zhang X."/>
            <person name="Shao Z."/>
            <person name="Zhang J."/>
            <person name="Zhang M."/>
        </authorList>
    </citation>
    <scope>NUCLEOTIDE SEQUENCE</scope>
    <source>
        <strain evidence="2">PS10</strain>
    </source>
</reference>
<proteinExistence type="predicted"/>
<evidence type="ECO:0000313" key="2">
    <source>
        <dbReference type="EMBL" id="MDL0088497.1"/>
    </source>
</evidence>
<comment type="caution">
    <text evidence="2">The sequence shown here is derived from an EMBL/GenBank/DDBJ whole genome shotgun (WGS) entry which is preliminary data.</text>
</comment>
<dbReference type="RefSeq" id="WP_284937152.1">
    <property type="nucleotide sequence ID" value="NZ_JANURM010000003.1"/>
</dbReference>
<sequence>MENLEAVLARIRAILCVKTDKQMCKILEIPYNTLTTWKDRKRIPKGKFLEIANKLNVSPTFLETGVNISNNTNRIIVNGSNNGSIVSSHQTQVDSELMEFIKLFKDYGNGKILKEFKDRLIKIKKAMECDK</sequence>
<evidence type="ECO:0000259" key="1">
    <source>
        <dbReference type="Pfam" id="PF07022"/>
    </source>
</evidence>
<name>A0ABT7HNJ1_9BACT</name>
<organism evidence="2 3">
    <name type="scientific">Campylobacter gastrosuis</name>
    <dbReference type="NCBI Taxonomy" id="2974576"/>
    <lineage>
        <taxon>Bacteria</taxon>
        <taxon>Pseudomonadati</taxon>
        <taxon>Campylobacterota</taxon>
        <taxon>Epsilonproteobacteria</taxon>
        <taxon>Campylobacterales</taxon>
        <taxon>Campylobacteraceae</taxon>
        <taxon>Campylobacter</taxon>
    </lineage>
</organism>
<feature type="domain" description="Bacteriophage CI repressor N-terminal" evidence="1">
    <location>
        <begin position="6"/>
        <end position="65"/>
    </location>
</feature>
<dbReference type="InterPro" id="IPR010982">
    <property type="entry name" value="Lambda_DNA-bd_dom_sf"/>
</dbReference>
<accession>A0ABT7HNJ1</accession>
<dbReference type="EMBL" id="JANURM010000003">
    <property type="protein sequence ID" value="MDL0088497.1"/>
    <property type="molecule type" value="Genomic_DNA"/>
</dbReference>
<evidence type="ECO:0000313" key="3">
    <source>
        <dbReference type="Proteomes" id="UP001173801"/>
    </source>
</evidence>
<dbReference type="Gene3D" id="1.10.260.40">
    <property type="entry name" value="lambda repressor-like DNA-binding domains"/>
    <property type="match status" value="1"/>
</dbReference>
<keyword evidence="3" id="KW-1185">Reference proteome</keyword>
<gene>
    <name evidence="2" type="ORF">NYG85_03785</name>
</gene>
<protein>
    <submittedName>
        <fullName evidence="2">Helix-turn-helix domain-containing protein</fullName>
    </submittedName>
</protein>
<dbReference type="InterPro" id="IPR010744">
    <property type="entry name" value="Phage_CI_N"/>
</dbReference>